<dbReference type="Proteomes" id="UP001461498">
    <property type="component" value="Unassembled WGS sequence"/>
</dbReference>
<evidence type="ECO:0000313" key="2">
    <source>
        <dbReference type="Proteomes" id="UP001461498"/>
    </source>
</evidence>
<dbReference type="AlphaFoldDB" id="A0AAW1CTM1"/>
<name>A0AAW1CTM1_9HEMI</name>
<gene>
    <name evidence="1" type="ORF">O3M35_002620</name>
</gene>
<reference evidence="1 2" key="1">
    <citation type="submission" date="2022-12" db="EMBL/GenBank/DDBJ databases">
        <title>Chromosome-level genome assembly of true bugs.</title>
        <authorList>
            <person name="Ma L."/>
            <person name="Li H."/>
        </authorList>
    </citation>
    <scope>NUCLEOTIDE SEQUENCE [LARGE SCALE GENOMIC DNA]</scope>
    <source>
        <strain evidence="1">Lab_2022b</strain>
    </source>
</reference>
<keyword evidence="2" id="KW-1185">Reference proteome</keyword>
<protein>
    <submittedName>
        <fullName evidence="1">Uncharacterized protein</fullName>
    </submittedName>
</protein>
<sequence length="62" mass="7198">MRYYYTRANLAIERGSNKHFSHELNITFFLQPFTNNIVFSNRKKLYSYCSVISLLTAGATAD</sequence>
<evidence type="ECO:0000313" key="1">
    <source>
        <dbReference type="EMBL" id="KAK9499605.1"/>
    </source>
</evidence>
<dbReference type="EMBL" id="JAPXFL010000011">
    <property type="protein sequence ID" value="KAK9499605.1"/>
    <property type="molecule type" value="Genomic_DNA"/>
</dbReference>
<comment type="caution">
    <text evidence="1">The sequence shown here is derived from an EMBL/GenBank/DDBJ whole genome shotgun (WGS) entry which is preliminary data.</text>
</comment>
<organism evidence="1 2">
    <name type="scientific">Rhynocoris fuscipes</name>
    <dbReference type="NCBI Taxonomy" id="488301"/>
    <lineage>
        <taxon>Eukaryota</taxon>
        <taxon>Metazoa</taxon>
        <taxon>Ecdysozoa</taxon>
        <taxon>Arthropoda</taxon>
        <taxon>Hexapoda</taxon>
        <taxon>Insecta</taxon>
        <taxon>Pterygota</taxon>
        <taxon>Neoptera</taxon>
        <taxon>Paraneoptera</taxon>
        <taxon>Hemiptera</taxon>
        <taxon>Heteroptera</taxon>
        <taxon>Panheteroptera</taxon>
        <taxon>Cimicomorpha</taxon>
        <taxon>Reduviidae</taxon>
        <taxon>Harpactorinae</taxon>
        <taxon>Harpactorini</taxon>
        <taxon>Rhynocoris</taxon>
    </lineage>
</organism>
<proteinExistence type="predicted"/>
<accession>A0AAW1CTM1</accession>